<comment type="caution">
    <text evidence="1">The sequence shown here is derived from an EMBL/GenBank/DDBJ whole genome shotgun (WGS) entry which is preliminary data.</text>
</comment>
<protein>
    <submittedName>
        <fullName evidence="1">Uncharacterized protein</fullName>
    </submittedName>
</protein>
<name>A0A3M7PEG1_BRAPC</name>
<accession>A0A3M7PEG1</accession>
<dbReference type="AlphaFoldDB" id="A0A3M7PEG1"/>
<gene>
    <name evidence="1" type="ORF">BpHYR1_024226</name>
</gene>
<evidence type="ECO:0000313" key="2">
    <source>
        <dbReference type="Proteomes" id="UP000276133"/>
    </source>
</evidence>
<organism evidence="1 2">
    <name type="scientific">Brachionus plicatilis</name>
    <name type="common">Marine rotifer</name>
    <name type="synonym">Brachionus muelleri</name>
    <dbReference type="NCBI Taxonomy" id="10195"/>
    <lineage>
        <taxon>Eukaryota</taxon>
        <taxon>Metazoa</taxon>
        <taxon>Spiralia</taxon>
        <taxon>Gnathifera</taxon>
        <taxon>Rotifera</taxon>
        <taxon>Eurotatoria</taxon>
        <taxon>Monogononta</taxon>
        <taxon>Pseudotrocha</taxon>
        <taxon>Ploima</taxon>
        <taxon>Brachionidae</taxon>
        <taxon>Brachionus</taxon>
    </lineage>
</organism>
<proteinExistence type="predicted"/>
<evidence type="ECO:0000313" key="1">
    <source>
        <dbReference type="EMBL" id="RMZ97077.1"/>
    </source>
</evidence>
<dbReference type="EMBL" id="REGN01011662">
    <property type="protein sequence ID" value="RMZ97077.1"/>
    <property type="molecule type" value="Genomic_DNA"/>
</dbReference>
<reference evidence="1 2" key="1">
    <citation type="journal article" date="2018" name="Sci. Rep.">
        <title>Genomic signatures of local adaptation to the degree of environmental predictability in rotifers.</title>
        <authorList>
            <person name="Franch-Gras L."/>
            <person name="Hahn C."/>
            <person name="Garcia-Roger E.M."/>
            <person name="Carmona M.J."/>
            <person name="Serra M."/>
            <person name="Gomez A."/>
        </authorList>
    </citation>
    <scope>NUCLEOTIDE SEQUENCE [LARGE SCALE GENOMIC DNA]</scope>
    <source>
        <strain evidence="1">HYR1</strain>
    </source>
</reference>
<dbReference type="Proteomes" id="UP000276133">
    <property type="component" value="Unassembled WGS sequence"/>
</dbReference>
<keyword evidence="2" id="KW-1185">Reference proteome</keyword>
<sequence>MSITEQKRKLVLESCFLDLYSSPQKHPFLCQRGGASTNYVNRCVANERYEAGGLRHYVPLVVKLVEEYKAGFESRYVEYPTPL</sequence>